<reference evidence="1" key="1">
    <citation type="submission" date="2013-12" db="EMBL/GenBank/DDBJ databases">
        <title>A Varibaculum cambriense genome reconstructed from a premature infant gut community with otherwise low bacterial novelty that shifts toward anaerobic metabolism during the third week of life.</title>
        <authorList>
            <person name="Brown C.T."/>
            <person name="Sharon I."/>
            <person name="Thomas B.C."/>
            <person name="Castelle C.J."/>
            <person name="Morowitz M.J."/>
            <person name="Banfield J.F."/>
        </authorList>
    </citation>
    <scope>NUCLEOTIDE SEQUENCE</scope>
</reference>
<gene>
    <name evidence="1" type="ORF">Q604_UNBC17026G0001</name>
</gene>
<dbReference type="AlphaFoldDB" id="W1XAM2"/>
<feature type="non-terminal residue" evidence="1">
    <location>
        <position position="24"/>
    </location>
</feature>
<accession>W1XAM2</accession>
<name>W1XAM2_9ZZZZ</name>
<proteinExistence type="predicted"/>
<organism evidence="1">
    <name type="scientific">human gut metagenome</name>
    <dbReference type="NCBI Taxonomy" id="408170"/>
    <lineage>
        <taxon>unclassified sequences</taxon>
        <taxon>metagenomes</taxon>
        <taxon>organismal metagenomes</taxon>
    </lineage>
</organism>
<evidence type="ECO:0000313" key="1">
    <source>
        <dbReference type="EMBL" id="ETJ27298.1"/>
    </source>
</evidence>
<dbReference type="EMBL" id="AZMM01017026">
    <property type="protein sequence ID" value="ETJ27298.1"/>
    <property type="molecule type" value="Genomic_DNA"/>
</dbReference>
<sequence>MYKYITILGAAGQIAQKLTATLLT</sequence>
<protein>
    <submittedName>
        <fullName evidence="1">Uncharacterized protein</fullName>
    </submittedName>
</protein>
<comment type="caution">
    <text evidence="1">The sequence shown here is derived from an EMBL/GenBank/DDBJ whole genome shotgun (WGS) entry which is preliminary data.</text>
</comment>